<dbReference type="PANTHER" id="PTHR11586:SF37">
    <property type="entry name" value="TRNA-BINDING DOMAIN-CONTAINING PROTEIN"/>
    <property type="match status" value="1"/>
</dbReference>
<sequence>DPICKARLAIGKVIEVSHVENSDKLYCCKVQVGPEEVRQVITGLRKFVPEDDLKNRMVLTILNLKVAKLAGQTSEAMILATESETDGNLSVKLVNVPDGAVVGDVVAAEGV</sequence>
<accession>C1E1I1</accession>
<dbReference type="OMA" id="LFICRVE"/>
<keyword evidence="6" id="KW-1185">Reference proteome</keyword>
<gene>
    <name evidence="5" type="ORF">MICPUN_76741</name>
</gene>
<dbReference type="AlphaFoldDB" id="C1E1I1"/>
<keyword evidence="1 3" id="KW-0820">tRNA-binding</keyword>
<dbReference type="Pfam" id="PF01588">
    <property type="entry name" value="tRNA_bind"/>
    <property type="match status" value="1"/>
</dbReference>
<dbReference type="EMBL" id="CP001324">
    <property type="protein sequence ID" value="ACO62171.1"/>
    <property type="molecule type" value="Genomic_DNA"/>
</dbReference>
<organism evidence="5 6">
    <name type="scientific">Micromonas commoda (strain RCC299 / NOUM17 / CCMP2709)</name>
    <name type="common">Picoplanktonic green alga</name>
    <dbReference type="NCBI Taxonomy" id="296587"/>
    <lineage>
        <taxon>Eukaryota</taxon>
        <taxon>Viridiplantae</taxon>
        <taxon>Chlorophyta</taxon>
        <taxon>Mamiellophyceae</taxon>
        <taxon>Mamiellales</taxon>
        <taxon>Mamiellaceae</taxon>
        <taxon>Micromonas</taxon>
    </lineage>
</organism>
<dbReference type="InterPro" id="IPR051270">
    <property type="entry name" value="Tyrosine-tRNA_ligase_regulator"/>
</dbReference>
<dbReference type="KEGG" id="mis:MICPUN_76741"/>
<keyword evidence="2 3" id="KW-0694">RNA-binding</keyword>
<dbReference type="SUPFAM" id="SSF50249">
    <property type="entry name" value="Nucleic acid-binding proteins"/>
    <property type="match status" value="1"/>
</dbReference>
<evidence type="ECO:0000313" key="6">
    <source>
        <dbReference type="Proteomes" id="UP000002009"/>
    </source>
</evidence>
<dbReference type="PANTHER" id="PTHR11586">
    <property type="entry name" value="TRNA-AMINOACYLATION COFACTOR ARC1 FAMILY MEMBER"/>
    <property type="match status" value="1"/>
</dbReference>
<reference evidence="5 6" key="1">
    <citation type="journal article" date="2009" name="Science">
        <title>Green evolution and dynamic adaptations revealed by genomes of the marine picoeukaryotes Micromonas.</title>
        <authorList>
            <person name="Worden A.Z."/>
            <person name="Lee J.H."/>
            <person name="Mock T."/>
            <person name="Rouze P."/>
            <person name="Simmons M.P."/>
            <person name="Aerts A.L."/>
            <person name="Allen A.E."/>
            <person name="Cuvelier M.L."/>
            <person name="Derelle E."/>
            <person name="Everett M.V."/>
            <person name="Foulon E."/>
            <person name="Grimwood J."/>
            <person name="Gundlach H."/>
            <person name="Henrissat B."/>
            <person name="Napoli C."/>
            <person name="McDonald S.M."/>
            <person name="Parker M.S."/>
            <person name="Rombauts S."/>
            <person name="Salamov A."/>
            <person name="Von Dassow P."/>
            <person name="Badger J.H."/>
            <person name="Coutinho P.M."/>
            <person name="Demir E."/>
            <person name="Dubchak I."/>
            <person name="Gentemann C."/>
            <person name="Eikrem W."/>
            <person name="Gready J.E."/>
            <person name="John U."/>
            <person name="Lanier W."/>
            <person name="Lindquist E.A."/>
            <person name="Lucas S."/>
            <person name="Mayer K.F."/>
            <person name="Moreau H."/>
            <person name="Not F."/>
            <person name="Otillar R."/>
            <person name="Panaud O."/>
            <person name="Pangilinan J."/>
            <person name="Paulsen I."/>
            <person name="Piegu B."/>
            <person name="Poliakov A."/>
            <person name="Robbens S."/>
            <person name="Schmutz J."/>
            <person name="Toulza E."/>
            <person name="Wyss T."/>
            <person name="Zelensky A."/>
            <person name="Zhou K."/>
            <person name="Armbrust E.V."/>
            <person name="Bhattacharya D."/>
            <person name="Goodenough U.W."/>
            <person name="Van de Peer Y."/>
            <person name="Grigoriev I.V."/>
        </authorList>
    </citation>
    <scope>NUCLEOTIDE SEQUENCE [LARGE SCALE GENOMIC DNA]</scope>
    <source>
        <strain evidence="6">RCC299 / NOUM17</strain>
    </source>
</reference>
<dbReference type="STRING" id="296587.C1E1I1"/>
<evidence type="ECO:0000256" key="1">
    <source>
        <dbReference type="ARBA" id="ARBA00022555"/>
    </source>
</evidence>
<evidence type="ECO:0000313" key="5">
    <source>
        <dbReference type="EMBL" id="ACO62171.1"/>
    </source>
</evidence>
<feature type="non-terminal residue" evidence="5">
    <location>
        <position position="1"/>
    </location>
</feature>
<dbReference type="RefSeq" id="XP_002500913.1">
    <property type="nucleotide sequence ID" value="XM_002500867.1"/>
</dbReference>
<dbReference type="InterPro" id="IPR012340">
    <property type="entry name" value="NA-bd_OB-fold"/>
</dbReference>
<dbReference type="InterPro" id="IPR002547">
    <property type="entry name" value="tRNA-bd_dom"/>
</dbReference>
<feature type="domain" description="TRNA-binding" evidence="4">
    <location>
        <begin position="2"/>
        <end position="107"/>
    </location>
</feature>
<dbReference type="OrthoDB" id="19141at2759"/>
<dbReference type="eggNOG" id="KOG2241">
    <property type="taxonomic scope" value="Eukaryota"/>
</dbReference>
<dbReference type="GO" id="GO:0000049">
    <property type="term" value="F:tRNA binding"/>
    <property type="evidence" value="ECO:0007669"/>
    <property type="project" value="UniProtKB-UniRule"/>
</dbReference>
<proteinExistence type="predicted"/>
<name>C1E1I1_MICCC</name>
<dbReference type="PROSITE" id="PS50886">
    <property type="entry name" value="TRBD"/>
    <property type="match status" value="1"/>
</dbReference>
<feature type="non-terminal residue" evidence="5">
    <location>
        <position position="111"/>
    </location>
</feature>
<evidence type="ECO:0000256" key="3">
    <source>
        <dbReference type="PROSITE-ProRule" id="PRU00209"/>
    </source>
</evidence>
<dbReference type="Gene3D" id="2.40.50.140">
    <property type="entry name" value="Nucleic acid-binding proteins"/>
    <property type="match status" value="1"/>
</dbReference>
<dbReference type="GeneID" id="8241679"/>
<dbReference type="Proteomes" id="UP000002009">
    <property type="component" value="Chromosome 3"/>
</dbReference>
<evidence type="ECO:0000259" key="4">
    <source>
        <dbReference type="PROSITE" id="PS50886"/>
    </source>
</evidence>
<dbReference type="InParanoid" id="C1E1I1"/>
<evidence type="ECO:0000256" key="2">
    <source>
        <dbReference type="ARBA" id="ARBA00022884"/>
    </source>
</evidence>
<protein>
    <recommendedName>
        <fullName evidence="4">tRNA-binding domain-containing protein</fullName>
    </recommendedName>
</protein>